<protein>
    <recommendedName>
        <fullName evidence="4">Threonine/serine exporter-like N-terminal domain-containing protein</fullName>
    </recommendedName>
</protein>
<accession>D8REE4</accession>
<dbReference type="AlphaFoldDB" id="D8REE4"/>
<evidence type="ECO:0000256" key="2">
    <source>
        <dbReference type="SAM" id="MobiDB-lite"/>
    </source>
</evidence>
<keyword evidence="3" id="KW-0812">Transmembrane</keyword>
<gene>
    <name evidence="5" type="ORF">SELMODRAFT_410327</name>
</gene>
<dbReference type="PANTHER" id="PTHR31082:SF4">
    <property type="entry name" value="PHEROMONE-REGULATED MEMBRANE PROTEIN 10"/>
    <property type="match status" value="1"/>
</dbReference>
<feature type="transmembrane region" description="Helical" evidence="3">
    <location>
        <begin position="298"/>
        <end position="321"/>
    </location>
</feature>
<evidence type="ECO:0000313" key="5">
    <source>
        <dbReference type="EMBL" id="EFJ29646.1"/>
    </source>
</evidence>
<dbReference type="Gramene" id="EFJ29646">
    <property type="protein sequence ID" value="EFJ29646"/>
    <property type="gene ID" value="SELMODRAFT_410327"/>
</dbReference>
<dbReference type="KEGG" id="smo:SELMODRAFT_410327"/>
<keyword evidence="6" id="KW-1185">Reference proteome</keyword>
<dbReference type="HOGENOM" id="CLU_036601_0_0_1"/>
<evidence type="ECO:0000259" key="4">
    <source>
        <dbReference type="Pfam" id="PF06738"/>
    </source>
</evidence>
<dbReference type="Pfam" id="PF06738">
    <property type="entry name" value="ThrE"/>
    <property type="match status" value="2"/>
</dbReference>
<evidence type="ECO:0000256" key="1">
    <source>
        <dbReference type="ARBA" id="ARBA00034125"/>
    </source>
</evidence>
<sequence>MLGLSGIREKLIEATSGFAAASTSAEEGGRGAPSPNFRRKGSLVASPRYFNRRVPVDTSQNRDFSKNGSHELRRRFLFRLAIALHTYGSSASRTEHLIERAAERLHVDTNIAVFPTLILLSFNDIDDDLSSEIHLITVESELDVGKLARADELAISVGKRDTPLVLSYWRLKAIATAPQEFGTWWRLFSYALSASMASLLFFNGNLCDALFSFVLGLLVGVLDIVASRWPLFASVMEFIVAVLVSFLARVFSIYLKKLKICVSSLALSALVELLPGMPLTLGVSEMVAKSHVTGTSRVIHGLFSALQLGFGLAIGDSFLWWSKAHDKAHCTPPSISKWWNTLWLVGYIVASNILLNARLSQWPGMGLAATVGYVVAYATDKLGTSASTVLAAFSVGITGTLYSHLTGELPLALVLSGILLLVPGGLGVEGIAAMFGRDVASGMAFVFDMLVVALSITIGLLIAKIPTWKTMPRT</sequence>
<feature type="transmembrane region" description="Helical" evidence="3">
    <location>
        <begin position="209"/>
        <end position="226"/>
    </location>
</feature>
<evidence type="ECO:0000256" key="3">
    <source>
        <dbReference type="SAM" id="Phobius"/>
    </source>
</evidence>
<feature type="transmembrane region" description="Helical" evidence="3">
    <location>
        <begin position="409"/>
        <end position="436"/>
    </location>
</feature>
<feature type="domain" description="Threonine/serine exporter-like N-terminal" evidence="4">
    <location>
        <begin position="75"/>
        <end position="315"/>
    </location>
</feature>
<dbReference type="PANTHER" id="PTHR31082">
    <property type="entry name" value="PHEROMONE-REGULATED MEMBRANE PROTEIN 10"/>
    <property type="match status" value="1"/>
</dbReference>
<dbReference type="EMBL" id="GL377577">
    <property type="protein sequence ID" value="EFJ29646.1"/>
    <property type="molecule type" value="Genomic_DNA"/>
</dbReference>
<dbReference type="eggNOG" id="ENOG502QPMM">
    <property type="taxonomic scope" value="Eukaryota"/>
</dbReference>
<name>D8REE4_SELML</name>
<reference evidence="5 6" key="1">
    <citation type="journal article" date="2011" name="Science">
        <title>The Selaginella genome identifies genetic changes associated with the evolution of vascular plants.</title>
        <authorList>
            <person name="Banks J.A."/>
            <person name="Nishiyama T."/>
            <person name="Hasebe M."/>
            <person name="Bowman J.L."/>
            <person name="Gribskov M."/>
            <person name="dePamphilis C."/>
            <person name="Albert V.A."/>
            <person name="Aono N."/>
            <person name="Aoyama T."/>
            <person name="Ambrose B.A."/>
            <person name="Ashton N.W."/>
            <person name="Axtell M.J."/>
            <person name="Barker E."/>
            <person name="Barker M.S."/>
            <person name="Bennetzen J.L."/>
            <person name="Bonawitz N.D."/>
            <person name="Chapple C."/>
            <person name="Cheng C."/>
            <person name="Correa L.G."/>
            <person name="Dacre M."/>
            <person name="DeBarry J."/>
            <person name="Dreyer I."/>
            <person name="Elias M."/>
            <person name="Engstrom E.M."/>
            <person name="Estelle M."/>
            <person name="Feng L."/>
            <person name="Finet C."/>
            <person name="Floyd S.K."/>
            <person name="Frommer W.B."/>
            <person name="Fujita T."/>
            <person name="Gramzow L."/>
            <person name="Gutensohn M."/>
            <person name="Harholt J."/>
            <person name="Hattori M."/>
            <person name="Heyl A."/>
            <person name="Hirai T."/>
            <person name="Hiwatashi Y."/>
            <person name="Ishikawa M."/>
            <person name="Iwata M."/>
            <person name="Karol K.G."/>
            <person name="Koehler B."/>
            <person name="Kolukisaoglu U."/>
            <person name="Kubo M."/>
            <person name="Kurata T."/>
            <person name="Lalonde S."/>
            <person name="Li K."/>
            <person name="Li Y."/>
            <person name="Litt A."/>
            <person name="Lyons E."/>
            <person name="Manning G."/>
            <person name="Maruyama T."/>
            <person name="Michael T.P."/>
            <person name="Mikami K."/>
            <person name="Miyazaki S."/>
            <person name="Morinaga S."/>
            <person name="Murata T."/>
            <person name="Mueller-Roeber B."/>
            <person name="Nelson D.R."/>
            <person name="Obara M."/>
            <person name="Oguri Y."/>
            <person name="Olmstead R.G."/>
            <person name="Onodera N."/>
            <person name="Petersen B.L."/>
            <person name="Pils B."/>
            <person name="Prigge M."/>
            <person name="Rensing S.A."/>
            <person name="Riano-Pachon D.M."/>
            <person name="Roberts A.W."/>
            <person name="Sato Y."/>
            <person name="Scheller H.V."/>
            <person name="Schulz B."/>
            <person name="Schulz C."/>
            <person name="Shakirov E.V."/>
            <person name="Shibagaki N."/>
            <person name="Shinohara N."/>
            <person name="Shippen D.E."/>
            <person name="Soerensen I."/>
            <person name="Sotooka R."/>
            <person name="Sugimoto N."/>
            <person name="Sugita M."/>
            <person name="Sumikawa N."/>
            <person name="Tanurdzic M."/>
            <person name="Theissen G."/>
            <person name="Ulvskov P."/>
            <person name="Wakazuki S."/>
            <person name="Weng J.K."/>
            <person name="Willats W.W."/>
            <person name="Wipf D."/>
            <person name="Wolf P.G."/>
            <person name="Yang L."/>
            <person name="Zimmer A.D."/>
            <person name="Zhu Q."/>
            <person name="Mitros T."/>
            <person name="Hellsten U."/>
            <person name="Loque D."/>
            <person name="Otillar R."/>
            <person name="Salamov A."/>
            <person name="Schmutz J."/>
            <person name="Shapiro H."/>
            <person name="Lindquist E."/>
            <person name="Lucas S."/>
            <person name="Rokhsar D."/>
            <person name="Grigoriev I.V."/>
        </authorList>
    </citation>
    <scope>NUCLEOTIDE SEQUENCE [LARGE SCALE GENOMIC DNA]</scope>
</reference>
<keyword evidence="3" id="KW-1133">Transmembrane helix</keyword>
<feature type="transmembrane region" description="Helical" evidence="3">
    <location>
        <begin position="382"/>
        <end position="402"/>
    </location>
</feature>
<comment type="similarity">
    <text evidence="1">Belongs to the ThrE exporter (TC 2.A.79) family.</text>
</comment>
<feature type="transmembrane region" description="Helical" evidence="3">
    <location>
        <begin position="258"/>
        <end position="278"/>
    </location>
</feature>
<dbReference type="OMA" id="TIFMGVC"/>
<dbReference type="InterPro" id="IPR051361">
    <property type="entry name" value="ThrE/Ser_Exporter"/>
</dbReference>
<evidence type="ECO:0000313" key="6">
    <source>
        <dbReference type="Proteomes" id="UP000001514"/>
    </source>
</evidence>
<dbReference type="Proteomes" id="UP000001514">
    <property type="component" value="Unassembled WGS sequence"/>
</dbReference>
<dbReference type="InterPro" id="IPR010619">
    <property type="entry name" value="ThrE-like_N"/>
</dbReference>
<keyword evidence="3" id="KW-0472">Membrane</keyword>
<feature type="transmembrane region" description="Helical" evidence="3">
    <location>
        <begin position="442"/>
        <end position="463"/>
    </location>
</feature>
<feature type="transmembrane region" description="Helical" evidence="3">
    <location>
        <begin position="342"/>
        <end position="362"/>
    </location>
</feature>
<dbReference type="InParanoid" id="D8REE4"/>
<feature type="transmembrane region" description="Helical" evidence="3">
    <location>
        <begin position="232"/>
        <end position="251"/>
    </location>
</feature>
<feature type="domain" description="Threonine/serine exporter-like N-terminal" evidence="4">
    <location>
        <begin position="332"/>
        <end position="463"/>
    </location>
</feature>
<dbReference type="GO" id="GO:0022857">
    <property type="term" value="F:transmembrane transporter activity"/>
    <property type="evidence" value="ECO:0007669"/>
    <property type="project" value="InterPro"/>
</dbReference>
<feature type="transmembrane region" description="Helical" evidence="3">
    <location>
        <begin position="184"/>
        <end position="202"/>
    </location>
</feature>
<feature type="region of interest" description="Disordered" evidence="2">
    <location>
        <begin position="22"/>
        <end position="41"/>
    </location>
</feature>
<organism evidence="6">
    <name type="scientific">Selaginella moellendorffii</name>
    <name type="common">Spikemoss</name>
    <dbReference type="NCBI Taxonomy" id="88036"/>
    <lineage>
        <taxon>Eukaryota</taxon>
        <taxon>Viridiplantae</taxon>
        <taxon>Streptophyta</taxon>
        <taxon>Embryophyta</taxon>
        <taxon>Tracheophyta</taxon>
        <taxon>Lycopodiopsida</taxon>
        <taxon>Selaginellales</taxon>
        <taxon>Selaginellaceae</taxon>
        <taxon>Selaginella</taxon>
    </lineage>
</organism>
<proteinExistence type="inferred from homology"/>